<dbReference type="GO" id="GO:0006046">
    <property type="term" value="P:N-acetylglucosamine catabolic process"/>
    <property type="evidence" value="ECO:0007669"/>
    <property type="project" value="TreeGrafter"/>
</dbReference>
<evidence type="ECO:0000256" key="1">
    <source>
        <dbReference type="ARBA" id="ARBA00010716"/>
    </source>
</evidence>
<dbReference type="EMBL" id="PGFH01000001">
    <property type="protein sequence ID" value="PJJ81642.1"/>
    <property type="molecule type" value="Genomic_DNA"/>
</dbReference>
<dbReference type="Proteomes" id="UP000231742">
    <property type="component" value="Unassembled WGS sequence"/>
</dbReference>
<feature type="binding site" evidence="8">
    <location>
        <position position="131"/>
    </location>
    <ligand>
        <name>Zn(2+)</name>
        <dbReference type="ChEBI" id="CHEBI:29105"/>
    </ligand>
</feature>
<evidence type="ECO:0000256" key="4">
    <source>
        <dbReference type="ARBA" id="ARBA00023277"/>
    </source>
</evidence>
<dbReference type="Gene3D" id="3.20.20.140">
    <property type="entry name" value="Metal-dependent hydrolases"/>
    <property type="match status" value="1"/>
</dbReference>
<dbReference type="PANTHER" id="PTHR11113">
    <property type="entry name" value="N-ACETYLGLUCOSAMINE-6-PHOSPHATE DEACETYLASE"/>
    <property type="match status" value="1"/>
</dbReference>
<keyword evidence="4 5" id="KW-0119">Carbohydrate metabolism</keyword>
<feature type="domain" description="Amidohydrolase-related" evidence="9">
    <location>
        <begin position="56"/>
        <end position="380"/>
    </location>
</feature>
<organism evidence="10 11">
    <name type="scientific">Salinibacterium amurskyense</name>
    <dbReference type="NCBI Taxonomy" id="205941"/>
    <lineage>
        <taxon>Bacteria</taxon>
        <taxon>Bacillati</taxon>
        <taxon>Actinomycetota</taxon>
        <taxon>Actinomycetes</taxon>
        <taxon>Micrococcales</taxon>
        <taxon>Microbacteriaceae</taxon>
        <taxon>Salinibacterium</taxon>
    </lineage>
</organism>
<feature type="binding site" evidence="7">
    <location>
        <begin position="309"/>
        <end position="311"/>
    </location>
    <ligand>
        <name>substrate</name>
    </ligand>
</feature>
<sequence>MFTRLIHSANLVSDGVSQQDAWVGFDGATVAATGTGDSWRSRADAATDVVDAGGDYLAPGFIDIHSHGAAGAAFDDGPAAIAQALDAHRRHGTTRSVISLISASPEKLLTNLATVAELAQHDPLILGSHLEGPFIDQEFRGAHDPAILRSPSAAEIDHLLAAANGTLRQITLAPELPGGTEAITTFVAAGVRVAVGHTAATYAETRAAFDAGASILTHAFNAMREIHHRAPGPVAAAFHSPGVTLEVINDGVHVHPDVVKMLFASAPGRIALVTDAMAAACAGDGHYELGSLDVTVTDGVARLSDNGSIAGSTLTMDAAARRAITEVGLSVPQAVAAATVVPARAIGRESDLGSLAPGFAADAVLLDADFRVRAVWAAGRELPQSEQLDA</sequence>
<dbReference type="InterPro" id="IPR032466">
    <property type="entry name" value="Metal_Hydrolase"/>
</dbReference>
<evidence type="ECO:0000259" key="9">
    <source>
        <dbReference type="Pfam" id="PF01979"/>
    </source>
</evidence>
<dbReference type="GO" id="GO:0046872">
    <property type="term" value="F:metal ion binding"/>
    <property type="evidence" value="ECO:0007669"/>
    <property type="project" value="UniProtKB-KW"/>
</dbReference>
<feature type="binding site" evidence="7">
    <location>
        <begin position="221"/>
        <end position="222"/>
    </location>
    <ligand>
        <name>substrate</name>
    </ligand>
</feature>
<feature type="binding site" evidence="8">
    <location>
        <position position="218"/>
    </location>
    <ligand>
        <name>Zn(2+)</name>
        <dbReference type="ChEBI" id="CHEBI:29105"/>
    </ligand>
</feature>
<feature type="binding site" evidence="7">
    <location>
        <position position="229"/>
    </location>
    <ligand>
        <name>substrate</name>
    </ligand>
</feature>
<dbReference type="SUPFAM" id="SSF51338">
    <property type="entry name" value="Composite domain of metallo-dependent hydrolases"/>
    <property type="match status" value="1"/>
</dbReference>
<proteinExistence type="inferred from homology"/>
<keyword evidence="2 8" id="KW-0479">Metal-binding</keyword>
<dbReference type="RefSeq" id="WP_100388307.1">
    <property type="nucleotide sequence ID" value="NZ_BMZU01000001.1"/>
</dbReference>
<evidence type="ECO:0000256" key="7">
    <source>
        <dbReference type="PIRSR" id="PIRSR038994-2"/>
    </source>
</evidence>
<keyword evidence="11" id="KW-1185">Reference proteome</keyword>
<evidence type="ECO:0000313" key="11">
    <source>
        <dbReference type="Proteomes" id="UP000231742"/>
    </source>
</evidence>
<dbReference type="SUPFAM" id="SSF51556">
    <property type="entry name" value="Metallo-dependent hydrolases"/>
    <property type="match status" value="1"/>
</dbReference>
<accession>A0A2M9D7L2</accession>
<feature type="active site" description="Proton donor/acceptor" evidence="6">
    <location>
        <position position="275"/>
    </location>
</feature>
<dbReference type="PIRSF" id="PIRSF038994">
    <property type="entry name" value="NagA"/>
    <property type="match status" value="1"/>
</dbReference>
<dbReference type="NCBIfam" id="TIGR00221">
    <property type="entry name" value="nagA"/>
    <property type="match status" value="1"/>
</dbReference>
<dbReference type="Gene3D" id="2.30.40.10">
    <property type="entry name" value="Urease, subunit C, domain 1"/>
    <property type="match status" value="1"/>
</dbReference>
<dbReference type="GO" id="GO:0008448">
    <property type="term" value="F:N-acetylglucosamine-6-phosphate deacetylase activity"/>
    <property type="evidence" value="ECO:0007669"/>
    <property type="project" value="InterPro"/>
</dbReference>
<dbReference type="Pfam" id="PF01979">
    <property type="entry name" value="Amidohydro_1"/>
    <property type="match status" value="1"/>
</dbReference>
<evidence type="ECO:0000256" key="8">
    <source>
        <dbReference type="PIRSR" id="PIRSR038994-3"/>
    </source>
</evidence>
<dbReference type="AlphaFoldDB" id="A0A2M9D7L2"/>
<gene>
    <name evidence="10" type="ORF">CLV85_0819</name>
</gene>
<dbReference type="InterPro" id="IPR003764">
    <property type="entry name" value="GlcNAc_6-P_deAcase"/>
</dbReference>
<dbReference type="CDD" id="cd00854">
    <property type="entry name" value="NagA"/>
    <property type="match status" value="1"/>
</dbReference>
<evidence type="ECO:0000256" key="5">
    <source>
        <dbReference type="PIRNR" id="PIRNR038994"/>
    </source>
</evidence>
<name>A0A2M9D7L2_9MICO</name>
<reference evidence="10 11" key="1">
    <citation type="submission" date="2017-11" db="EMBL/GenBank/DDBJ databases">
        <title>Genomic Encyclopedia of Archaeal and Bacterial Type Strains, Phase II (KMG-II): From Individual Species to Whole Genera.</title>
        <authorList>
            <person name="Goeker M."/>
        </authorList>
    </citation>
    <scope>NUCLEOTIDE SEQUENCE [LARGE SCALE GENOMIC DNA]</scope>
    <source>
        <strain evidence="10 11">DSM 16400</strain>
    </source>
</reference>
<evidence type="ECO:0000256" key="3">
    <source>
        <dbReference type="ARBA" id="ARBA00022801"/>
    </source>
</evidence>
<evidence type="ECO:0000313" key="10">
    <source>
        <dbReference type="EMBL" id="PJJ81642.1"/>
    </source>
</evidence>
<evidence type="ECO:0000256" key="2">
    <source>
        <dbReference type="ARBA" id="ARBA00022723"/>
    </source>
</evidence>
<comment type="cofactor">
    <cofactor evidence="8">
        <name>a divalent metal cation</name>
        <dbReference type="ChEBI" id="CHEBI:60240"/>
    </cofactor>
    <text evidence="8">Binds 1 divalent metal cation per subunit.</text>
</comment>
<protein>
    <submittedName>
        <fullName evidence="10">N-acetylglucosamine 6-phosphate deacetylase</fullName>
    </submittedName>
</protein>
<dbReference type="OrthoDB" id="9776488at2"/>
<dbReference type="InterPro" id="IPR006680">
    <property type="entry name" value="Amidohydro-rel"/>
</dbReference>
<feature type="binding site" evidence="7">
    <location>
        <position position="253"/>
    </location>
    <ligand>
        <name>substrate</name>
    </ligand>
</feature>
<feature type="binding site" evidence="7">
    <location>
        <position position="142"/>
    </location>
    <ligand>
        <name>substrate</name>
    </ligand>
</feature>
<comment type="caution">
    <text evidence="10">The sequence shown here is derived from an EMBL/GenBank/DDBJ whole genome shotgun (WGS) entry which is preliminary data.</text>
</comment>
<comment type="similarity">
    <text evidence="1 5">Belongs to the metallo-dependent hydrolases superfamily. NagA family.</text>
</comment>
<feature type="binding site" evidence="8">
    <location>
        <position position="197"/>
    </location>
    <ligand>
        <name>Zn(2+)</name>
        <dbReference type="ChEBI" id="CHEBI:29105"/>
    </ligand>
</feature>
<evidence type="ECO:0000256" key="6">
    <source>
        <dbReference type="PIRSR" id="PIRSR038994-1"/>
    </source>
</evidence>
<keyword evidence="3 5" id="KW-0378">Hydrolase</keyword>
<dbReference type="InterPro" id="IPR011059">
    <property type="entry name" value="Metal-dep_hydrolase_composite"/>
</dbReference>
<dbReference type="PANTHER" id="PTHR11113:SF14">
    <property type="entry name" value="N-ACETYLGLUCOSAMINE-6-PHOSPHATE DEACETYLASE"/>
    <property type="match status" value="1"/>
</dbReference>